<dbReference type="PANTHER" id="PTHR13887">
    <property type="entry name" value="GLUTATHIONE S-TRANSFERASE KAPPA"/>
    <property type="match status" value="1"/>
</dbReference>
<dbReference type="SUPFAM" id="SSF52833">
    <property type="entry name" value="Thioredoxin-like"/>
    <property type="match status" value="1"/>
</dbReference>
<feature type="transmembrane region" description="Helical" evidence="6">
    <location>
        <begin position="31"/>
        <end position="51"/>
    </location>
</feature>
<dbReference type="EMBL" id="PCWQ01000008">
    <property type="protein sequence ID" value="PIR06870.1"/>
    <property type="molecule type" value="Genomic_DNA"/>
</dbReference>
<dbReference type="PROSITE" id="PS51352">
    <property type="entry name" value="THIOREDOXIN_2"/>
    <property type="match status" value="1"/>
</dbReference>
<dbReference type="GO" id="GO:0016491">
    <property type="term" value="F:oxidoreductase activity"/>
    <property type="evidence" value="ECO:0007669"/>
    <property type="project" value="UniProtKB-KW"/>
</dbReference>
<evidence type="ECO:0000256" key="3">
    <source>
        <dbReference type="ARBA" id="ARBA00023002"/>
    </source>
</evidence>
<dbReference type="InterPro" id="IPR012336">
    <property type="entry name" value="Thioredoxin-like_fold"/>
</dbReference>
<sequence>MDNKSKIRARMADAVAYSYYKKWYQRWWGKVAGILFILVIIGMIYLVALVISNVSHLNKGEIFDPQSGFWISAEKFEEGQKVFTDIVTEDDPWLGSNEPVVYVVVYESFGCPFCKESQVYIKQMLSKFGSIVRYIVKDFPTEGLHPGVFDAHLAAACAKEQGRYWDYADILFQNQGSFAKTDLKKYAKNIGLSEEQFNNCLDTEKYSQEIRQDYASGVQAGVVGTPSYIINDNLIPGVITYDIWEEMIGFIIKGEY</sequence>
<comment type="caution">
    <text evidence="8">The sequence shown here is derived from an EMBL/GenBank/DDBJ whole genome shotgun (WGS) entry which is preliminary data.</text>
</comment>
<evidence type="ECO:0000259" key="7">
    <source>
        <dbReference type="PROSITE" id="PS51352"/>
    </source>
</evidence>
<evidence type="ECO:0000256" key="1">
    <source>
        <dbReference type="ARBA" id="ARBA00005791"/>
    </source>
</evidence>
<evidence type="ECO:0000256" key="6">
    <source>
        <dbReference type="SAM" id="Phobius"/>
    </source>
</evidence>
<evidence type="ECO:0000313" key="9">
    <source>
        <dbReference type="Proteomes" id="UP000230564"/>
    </source>
</evidence>
<dbReference type="InterPro" id="IPR013766">
    <property type="entry name" value="Thioredoxin_domain"/>
</dbReference>
<keyword evidence="6" id="KW-0472">Membrane</keyword>
<dbReference type="PANTHER" id="PTHR13887:SF14">
    <property type="entry name" value="DISULFIDE BOND FORMATION PROTEIN D"/>
    <property type="match status" value="1"/>
</dbReference>
<keyword evidence="5" id="KW-0676">Redox-active center</keyword>
<feature type="domain" description="Thioredoxin" evidence="7">
    <location>
        <begin position="60"/>
        <end position="253"/>
    </location>
</feature>
<proteinExistence type="inferred from homology"/>
<evidence type="ECO:0000256" key="4">
    <source>
        <dbReference type="ARBA" id="ARBA00023157"/>
    </source>
</evidence>
<dbReference type="AlphaFoldDB" id="A0A2H0NDA2"/>
<comment type="similarity">
    <text evidence="1">Belongs to the thioredoxin family. DsbA subfamily.</text>
</comment>
<keyword evidence="2" id="KW-0732">Signal</keyword>
<evidence type="ECO:0000256" key="2">
    <source>
        <dbReference type="ARBA" id="ARBA00022729"/>
    </source>
</evidence>
<dbReference type="Gene3D" id="3.40.30.10">
    <property type="entry name" value="Glutaredoxin"/>
    <property type="match status" value="1"/>
</dbReference>
<keyword evidence="6" id="KW-0812">Transmembrane</keyword>
<dbReference type="Pfam" id="PF13462">
    <property type="entry name" value="Thioredoxin_4"/>
    <property type="match status" value="1"/>
</dbReference>
<reference evidence="8 9" key="1">
    <citation type="submission" date="2017-09" db="EMBL/GenBank/DDBJ databases">
        <title>Depth-based differentiation of microbial function through sediment-hosted aquifers and enrichment of novel symbionts in the deep terrestrial subsurface.</title>
        <authorList>
            <person name="Probst A.J."/>
            <person name="Ladd B."/>
            <person name="Jarett J.K."/>
            <person name="Geller-Mcgrath D.E."/>
            <person name="Sieber C.M."/>
            <person name="Emerson J.B."/>
            <person name="Anantharaman K."/>
            <person name="Thomas B.C."/>
            <person name="Malmstrom R."/>
            <person name="Stieglmeier M."/>
            <person name="Klingl A."/>
            <person name="Woyke T."/>
            <person name="Ryan C.M."/>
            <person name="Banfield J.F."/>
        </authorList>
    </citation>
    <scope>NUCLEOTIDE SEQUENCE [LARGE SCALE GENOMIC DNA]</scope>
    <source>
        <strain evidence="8">CG11_big_fil_rev_8_21_14_0_20_36_20</strain>
    </source>
</reference>
<accession>A0A2H0NDA2</accession>
<name>A0A2H0NDA2_9BACT</name>
<gene>
    <name evidence="8" type="ORF">COV55_02070</name>
</gene>
<keyword evidence="4" id="KW-1015">Disulfide bond</keyword>
<keyword evidence="6" id="KW-1133">Transmembrane helix</keyword>
<evidence type="ECO:0000256" key="5">
    <source>
        <dbReference type="ARBA" id="ARBA00023284"/>
    </source>
</evidence>
<evidence type="ECO:0000313" key="8">
    <source>
        <dbReference type="EMBL" id="PIR06870.1"/>
    </source>
</evidence>
<keyword evidence="3" id="KW-0560">Oxidoreductase</keyword>
<protein>
    <recommendedName>
        <fullName evidence="7">Thioredoxin domain-containing protein</fullName>
    </recommendedName>
</protein>
<dbReference type="InterPro" id="IPR036249">
    <property type="entry name" value="Thioredoxin-like_sf"/>
</dbReference>
<organism evidence="8 9">
    <name type="scientific">Candidatus Komeilibacteria bacterium CG11_big_fil_rev_8_21_14_0_20_36_20</name>
    <dbReference type="NCBI Taxonomy" id="1974477"/>
    <lineage>
        <taxon>Bacteria</taxon>
        <taxon>Candidatus Komeiliibacteriota</taxon>
    </lineage>
</organism>
<dbReference type="Proteomes" id="UP000230564">
    <property type="component" value="Unassembled WGS sequence"/>
</dbReference>